<name>A0A0C3DB90_9AGAM</name>
<evidence type="ECO:0000313" key="1">
    <source>
        <dbReference type="EMBL" id="KIM53386.1"/>
    </source>
</evidence>
<dbReference type="EMBL" id="KN822182">
    <property type="protein sequence ID" value="KIM53386.1"/>
    <property type="molecule type" value="Genomic_DNA"/>
</dbReference>
<dbReference type="OrthoDB" id="2686015at2759"/>
<dbReference type="Proteomes" id="UP000053989">
    <property type="component" value="Unassembled WGS sequence"/>
</dbReference>
<reference evidence="1 2" key="1">
    <citation type="submission" date="2014-04" db="EMBL/GenBank/DDBJ databases">
        <authorList>
            <consortium name="DOE Joint Genome Institute"/>
            <person name="Kuo A."/>
            <person name="Kohler A."/>
            <person name="Nagy L.G."/>
            <person name="Floudas D."/>
            <person name="Copeland A."/>
            <person name="Barry K.W."/>
            <person name="Cichocki N."/>
            <person name="Veneault-Fourrey C."/>
            <person name="LaButti K."/>
            <person name="Lindquist E.A."/>
            <person name="Lipzen A."/>
            <person name="Lundell T."/>
            <person name="Morin E."/>
            <person name="Murat C."/>
            <person name="Sun H."/>
            <person name="Tunlid A."/>
            <person name="Henrissat B."/>
            <person name="Grigoriev I.V."/>
            <person name="Hibbett D.S."/>
            <person name="Martin F."/>
            <person name="Nordberg H.P."/>
            <person name="Cantor M.N."/>
            <person name="Hua S.X."/>
        </authorList>
    </citation>
    <scope>NUCLEOTIDE SEQUENCE [LARGE SCALE GENOMIC DNA]</scope>
    <source>
        <strain evidence="1 2">Foug A</strain>
    </source>
</reference>
<proteinExistence type="predicted"/>
<dbReference type="HOGENOM" id="CLU_973737_0_0_1"/>
<gene>
    <name evidence="1" type="ORF">SCLCIDRAFT_11597</name>
</gene>
<sequence>MTMTAFDHPNIPDCAGKQATSFCDKQSDDVFHLSPFAWLQEYTICPVYNINNTAQACLNMTLGMQCNNSNSEGGCSSSVAPGDGPKDQSCKVPLEDTFLHVVPPPTSTAEAYLLLKTARANRQVWLTRQNLVHQIVHRNTLTLQYNHLMLEKAQDTLHTADRFMGKVHTTIRQSGVTAAFEYVMREDYSLYAGASGLTLSLHTILPLSPQTTTSNHHRMRIISSRTLHSPPAACNNFMLGTYQTSINATSSTTAARSTISTTTGVTTITSMTTIIPVNGTWHDWQW</sequence>
<evidence type="ECO:0000313" key="2">
    <source>
        <dbReference type="Proteomes" id="UP000053989"/>
    </source>
</evidence>
<accession>A0A0C3DB90</accession>
<keyword evidence="2" id="KW-1185">Reference proteome</keyword>
<dbReference type="AlphaFoldDB" id="A0A0C3DB90"/>
<protein>
    <submittedName>
        <fullName evidence="1">Uncharacterized protein</fullName>
    </submittedName>
</protein>
<dbReference type="InParanoid" id="A0A0C3DB90"/>
<organism evidence="1 2">
    <name type="scientific">Scleroderma citrinum Foug A</name>
    <dbReference type="NCBI Taxonomy" id="1036808"/>
    <lineage>
        <taxon>Eukaryota</taxon>
        <taxon>Fungi</taxon>
        <taxon>Dikarya</taxon>
        <taxon>Basidiomycota</taxon>
        <taxon>Agaricomycotina</taxon>
        <taxon>Agaricomycetes</taxon>
        <taxon>Agaricomycetidae</taxon>
        <taxon>Boletales</taxon>
        <taxon>Sclerodermatineae</taxon>
        <taxon>Sclerodermataceae</taxon>
        <taxon>Scleroderma</taxon>
    </lineage>
</organism>
<reference evidence="2" key="2">
    <citation type="submission" date="2015-01" db="EMBL/GenBank/DDBJ databases">
        <title>Evolutionary Origins and Diversification of the Mycorrhizal Mutualists.</title>
        <authorList>
            <consortium name="DOE Joint Genome Institute"/>
            <consortium name="Mycorrhizal Genomics Consortium"/>
            <person name="Kohler A."/>
            <person name="Kuo A."/>
            <person name="Nagy L.G."/>
            <person name="Floudas D."/>
            <person name="Copeland A."/>
            <person name="Barry K.W."/>
            <person name="Cichocki N."/>
            <person name="Veneault-Fourrey C."/>
            <person name="LaButti K."/>
            <person name="Lindquist E.A."/>
            <person name="Lipzen A."/>
            <person name="Lundell T."/>
            <person name="Morin E."/>
            <person name="Murat C."/>
            <person name="Riley R."/>
            <person name="Ohm R."/>
            <person name="Sun H."/>
            <person name="Tunlid A."/>
            <person name="Henrissat B."/>
            <person name="Grigoriev I.V."/>
            <person name="Hibbett D.S."/>
            <person name="Martin F."/>
        </authorList>
    </citation>
    <scope>NUCLEOTIDE SEQUENCE [LARGE SCALE GENOMIC DNA]</scope>
    <source>
        <strain evidence="2">Foug A</strain>
    </source>
</reference>